<dbReference type="AlphaFoldDB" id="A0A3S3R2A4"/>
<proteinExistence type="predicted"/>
<dbReference type="EMBL" id="MTKQ01000101">
    <property type="protein sequence ID" value="RWX48403.1"/>
    <property type="molecule type" value="Genomic_DNA"/>
</dbReference>
<dbReference type="Proteomes" id="UP000286862">
    <property type="component" value="Unassembled WGS sequence"/>
</dbReference>
<accession>A0A3S3R2A4</accession>
<organism evidence="1 2">
    <name type="scientific">Candidatus Electrothrix marina</name>
    <dbReference type="NCBI Taxonomy" id="1859130"/>
    <lineage>
        <taxon>Bacteria</taxon>
        <taxon>Pseudomonadati</taxon>
        <taxon>Thermodesulfobacteriota</taxon>
        <taxon>Desulfobulbia</taxon>
        <taxon>Desulfobulbales</taxon>
        <taxon>Desulfobulbaceae</taxon>
        <taxon>Candidatus Electrothrix</taxon>
    </lineage>
</organism>
<comment type="caution">
    <text evidence="1">The sequence shown here is derived from an EMBL/GenBank/DDBJ whole genome shotgun (WGS) entry which is preliminary data.</text>
</comment>
<gene>
    <name evidence="1" type="ORF">VT99_11012</name>
</gene>
<evidence type="ECO:0000313" key="2">
    <source>
        <dbReference type="Proteomes" id="UP000286862"/>
    </source>
</evidence>
<sequence length="71" mass="7935">MRGEGLGFLDDHDGNAVADVISELTGRTEQGVFIFTELYLAFALRAGEDVKEFFFHIFSLLRRLIGKPALC</sequence>
<evidence type="ECO:0000313" key="1">
    <source>
        <dbReference type="EMBL" id="RWX48403.1"/>
    </source>
</evidence>
<reference evidence="1 2" key="1">
    <citation type="submission" date="2017-01" db="EMBL/GenBank/DDBJ databases">
        <title>The cable genome- insights into the physiology and evolution of filamentous bacteria capable of sulfide oxidation via long distance electron transfer.</title>
        <authorList>
            <person name="Schreiber L."/>
            <person name="Bjerg J.T."/>
            <person name="Boggild A."/>
            <person name="Van De Vossenberg J."/>
            <person name="Meysman F."/>
            <person name="Nielsen L.P."/>
            <person name="Schramm A."/>
            <person name="Kjeldsen K.U."/>
        </authorList>
    </citation>
    <scope>NUCLEOTIDE SEQUENCE [LARGE SCALE GENOMIC DNA]</scope>
    <source>
        <strain evidence="1">A2</strain>
    </source>
</reference>
<protein>
    <submittedName>
        <fullName evidence="1">Uncharacterized protein</fullName>
    </submittedName>
</protein>
<name>A0A3S3R2A4_9BACT</name>